<feature type="compositionally biased region" description="Polar residues" evidence="1">
    <location>
        <begin position="314"/>
        <end position="330"/>
    </location>
</feature>
<dbReference type="Proteomes" id="UP000193642">
    <property type="component" value="Unassembled WGS sequence"/>
</dbReference>
<dbReference type="AlphaFoldDB" id="A0A1Y2BUY6"/>
<dbReference type="InterPro" id="IPR027267">
    <property type="entry name" value="AH/BAR_dom_sf"/>
</dbReference>
<evidence type="ECO:0008006" key="4">
    <source>
        <dbReference type="Google" id="ProtNLM"/>
    </source>
</evidence>
<evidence type="ECO:0000256" key="1">
    <source>
        <dbReference type="SAM" id="MobiDB-lite"/>
    </source>
</evidence>
<dbReference type="Gene3D" id="1.20.1270.60">
    <property type="entry name" value="Arfaptin homology (AH) domain/BAR domain"/>
    <property type="match status" value="1"/>
</dbReference>
<name>A0A1Y2BUY6_9FUNG</name>
<organism evidence="2 3">
    <name type="scientific">Rhizoclosmatium globosum</name>
    <dbReference type="NCBI Taxonomy" id="329046"/>
    <lineage>
        <taxon>Eukaryota</taxon>
        <taxon>Fungi</taxon>
        <taxon>Fungi incertae sedis</taxon>
        <taxon>Chytridiomycota</taxon>
        <taxon>Chytridiomycota incertae sedis</taxon>
        <taxon>Chytridiomycetes</taxon>
        <taxon>Chytridiales</taxon>
        <taxon>Chytriomycetaceae</taxon>
        <taxon>Rhizoclosmatium</taxon>
    </lineage>
</organism>
<gene>
    <name evidence="2" type="ORF">BCR33DRAFT_720610</name>
</gene>
<reference evidence="2 3" key="1">
    <citation type="submission" date="2016-07" db="EMBL/GenBank/DDBJ databases">
        <title>Pervasive Adenine N6-methylation of Active Genes in Fungi.</title>
        <authorList>
            <consortium name="DOE Joint Genome Institute"/>
            <person name="Mondo S.J."/>
            <person name="Dannebaum R.O."/>
            <person name="Kuo R.C."/>
            <person name="Labutti K."/>
            <person name="Haridas S."/>
            <person name="Kuo A."/>
            <person name="Salamov A."/>
            <person name="Ahrendt S.R."/>
            <person name="Lipzen A."/>
            <person name="Sullivan W."/>
            <person name="Andreopoulos W.B."/>
            <person name="Clum A."/>
            <person name="Lindquist E."/>
            <person name="Daum C."/>
            <person name="Ramamoorthy G.K."/>
            <person name="Gryganskyi A."/>
            <person name="Culley D."/>
            <person name="Magnuson J.K."/>
            <person name="James T.Y."/>
            <person name="O'Malley M.A."/>
            <person name="Stajich J.E."/>
            <person name="Spatafora J.W."/>
            <person name="Visel A."/>
            <person name="Grigoriev I.V."/>
        </authorList>
    </citation>
    <scope>NUCLEOTIDE SEQUENCE [LARGE SCALE GENOMIC DNA]</scope>
    <source>
        <strain evidence="2 3">JEL800</strain>
    </source>
</reference>
<evidence type="ECO:0000313" key="2">
    <source>
        <dbReference type="EMBL" id="ORY38570.1"/>
    </source>
</evidence>
<evidence type="ECO:0000313" key="3">
    <source>
        <dbReference type="Proteomes" id="UP000193642"/>
    </source>
</evidence>
<keyword evidence="3" id="KW-1185">Reference proteome</keyword>
<feature type="compositionally biased region" description="Basic and acidic residues" evidence="1">
    <location>
        <begin position="409"/>
        <end position="432"/>
    </location>
</feature>
<comment type="caution">
    <text evidence="2">The sequence shown here is derived from an EMBL/GenBank/DDBJ whole genome shotgun (WGS) entry which is preliminary data.</text>
</comment>
<dbReference type="EMBL" id="MCGO01000043">
    <property type="protein sequence ID" value="ORY38570.1"/>
    <property type="molecule type" value="Genomic_DNA"/>
</dbReference>
<protein>
    <recommendedName>
        <fullName evidence="4">IMD domain-containing protein</fullName>
    </recommendedName>
</protein>
<feature type="compositionally biased region" description="Pro residues" evidence="1">
    <location>
        <begin position="282"/>
        <end position="295"/>
    </location>
</feature>
<feature type="region of interest" description="Disordered" evidence="1">
    <location>
        <begin position="395"/>
        <end position="440"/>
    </location>
</feature>
<proteinExistence type="predicted"/>
<accession>A0A1Y2BUY6</accession>
<feature type="compositionally biased region" description="Low complexity" evidence="1">
    <location>
        <begin position="359"/>
        <end position="374"/>
    </location>
</feature>
<feature type="compositionally biased region" description="Low complexity" evidence="1">
    <location>
        <begin position="331"/>
        <end position="348"/>
    </location>
</feature>
<feature type="region of interest" description="Disordered" evidence="1">
    <location>
        <begin position="275"/>
        <end position="381"/>
    </location>
</feature>
<sequence>MTELLHVRAEPIATLSRADSLPRSLSQSKSATKSIRSFASSGSNGEKAPIAVSFAAFSTFAGSLAAFKGAVAGAARAGDSLANAAEEVARQLENSGNTYEPDAIRDINALIDTSHLLANALQAWSESLGSDVVNPLAKHLGDISATVKAKQNANNGRINDLVQKLKAEEEHSYRLGKKNMRDVASLHESLNLRVTLTEEINRLNATNAQMPDVFASNSVELLLSCTSAAAFAQLEAIETIKDGVKTIDSVVDSVDYQRKKLEAMDSIIHHLTPAQSVAPASSTPPPPDVPLPVTTPQPRSSSPVPPAPARTTSNRAKSPNPSPLKPTTSTPMLQISQPQQQAPPKKLPFYLNPSKPTGQLTPPTSPPTISQPLTVETPESLSRDAIVQRYMDEESELLPTDSVSNVAPREPEEPVGEVERPETPSMSREKSRGLRFFGRK</sequence>
<dbReference type="OrthoDB" id="5594612at2759"/>